<keyword evidence="2" id="KW-1003">Cell membrane</keyword>
<feature type="transmembrane region" description="Helical" evidence="6">
    <location>
        <begin position="324"/>
        <end position="348"/>
    </location>
</feature>
<protein>
    <recommendedName>
        <fullName evidence="7">Phosphatidylglycerol lysyltransferase C-terminal domain-containing protein</fullName>
    </recommendedName>
</protein>
<evidence type="ECO:0000256" key="4">
    <source>
        <dbReference type="ARBA" id="ARBA00022989"/>
    </source>
</evidence>
<dbReference type="AlphaFoldDB" id="A0A1E5IJJ3"/>
<organism evidence="8 9">
    <name type="scientific">Endomicrobium trichonymphae</name>
    <dbReference type="NCBI Taxonomy" id="1408204"/>
    <lineage>
        <taxon>Bacteria</taxon>
        <taxon>Pseudomonadati</taxon>
        <taxon>Elusimicrobiota</taxon>
        <taxon>Endomicrobiia</taxon>
        <taxon>Endomicrobiales</taxon>
        <taxon>Endomicrobiaceae</taxon>
        <taxon>Candidatus Endomicrobiellum</taxon>
    </lineage>
</organism>
<feature type="transmembrane region" description="Helical" evidence="6">
    <location>
        <begin position="360"/>
        <end position="381"/>
    </location>
</feature>
<evidence type="ECO:0000259" key="7">
    <source>
        <dbReference type="Pfam" id="PF09924"/>
    </source>
</evidence>
<sequence>MRKWIKFIIVPLGLLFFVGALMLLHDQLKNLNYVDIINALKAIPALRITIALFLSLSYYLILGGYDVVAFKYIGLKVPLSSKDILFACFISNVLGSNTGYSMLFGGSIRYRLYSIYNVSMVDVTKVLLFSSMTVWLGLLTIGGVIFTFAPVSLERTLGFNFTTRTIGLFFIAVLVLYIFLSILRSKPIKIFKWSVAFPDIKIVSSQILLATCDWFIASLILYILMPAGEISYFVLLRVFLVSQLLGIVSQVPGGMGVFETAISKLLPNSTSNPGVIGGLLAYRTIFYFLPLLIALALLCAFEIMMFTKKFNGNAKVFGKTISSVIIRVIALSSFFAGMIVMFSTSIPFDVAQLQFVINILPAWFADLSHFLLSIMAIGLLFVSKTLLLRVKNAWSAACILISFTIILTLVVGEPPLVLLCLIVLLIALLFSKKYFYRDISMFNTAFNAWWFNAVVGVFALSVWIGFFVNRQDIFSWVRLDVFLKNILSTTDAARFLRASLGVGIIIFLVILEQISRNFFKKPVSFTKHDIKNIVDSSDYTYSFNAFASDKSYIVNDEKDAFIMYAKSKGTWIALGDPVGKSEHKNELLWKFKEIADNASAKLAFIGIDHKYVQIYDDIGLDTFNIGQEARVPLITFYKGDGRFEYFCRLEKEIEDAGFKYQIINAGQFGQYREIFAK</sequence>
<dbReference type="EMBL" id="LNVX01000293">
    <property type="protein sequence ID" value="OEG70591.1"/>
    <property type="molecule type" value="Genomic_DNA"/>
</dbReference>
<feature type="transmembrane region" description="Helical" evidence="6">
    <location>
        <begin position="203"/>
        <end position="225"/>
    </location>
</feature>
<keyword evidence="4 6" id="KW-1133">Transmembrane helix</keyword>
<reference evidence="8 9" key="1">
    <citation type="submission" date="2015-11" db="EMBL/GenBank/DDBJ databases">
        <title>Evidence for parallel genomic evolution in an endosymbiosis of termite gut flagellates.</title>
        <authorList>
            <person name="Zheng H."/>
        </authorList>
    </citation>
    <scope>NUCLEOTIDE SEQUENCE [LARGE SCALE GENOMIC DNA]</scope>
    <source>
        <strain evidence="8 9">CET450</strain>
    </source>
</reference>
<keyword evidence="3 6" id="KW-0812">Transmembrane</keyword>
<feature type="transmembrane region" description="Helical" evidence="6">
    <location>
        <begin position="448"/>
        <end position="468"/>
    </location>
</feature>
<gene>
    <name evidence="8" type="ORF">ATZ36_03885</name>
</gene>
<dbReference type="InterPro" id="IPR051211">
    <property type="entry name" value="PG_lysyltransferase"/>
</dbReference>
<comment type="subcellular location">
    <subcellularLocation>
        <location evidence="1">Cell membrane</location>
        <topology evidence="1">Multi-pass membrane protein</topology>
    </subcellularLocation>
</comment>
<evidence type="ECO:0000313" key="8">
    <source>
        <dbReference type="EMBL" id="OEG70591.1"/>
    </source>
</evidence>
<dbReference type="InterPro" id="IPR024320">
    <property type="entry name" value="LPG_synthase_C"/>
</dbReference>
<feature type="transmembrane region" description="Helical" evidence="6">
    <location>
        <begin position="492"/>
        <end position="511"/>
    </location>
</feature>
<feature type="transmembrane region" description="Helical" evidence="6">
    <location>
        <begin position="393"/>
        <end position="410"/>
    </location>
</feature>
<keyword evidence="5 6" id="KW-0472">Membrane</keyword>
<evidence type="ECO:0000256" key="1">
    <source>
        <dbReference type="ARBA" id="ARBA00004651"/>
    </source>
</evidence>
<feature type="transmembrane region" description="Helical" evidence="6">
    <location>
        <begin position="126"/>
        <end position="149"/>
    </location>
</feature>
<dbReference type="Pfam" id="PF09924">
    <property type="entry name" value="LPG_synthase_C"/>
    <property type="match status" value="1"/>
</dbReference>
<evidence type="ECO:0000256" key="6">
    <source>
        <dbReference type="SAM" id="Phobius"/>
    </source>
</evidence>
<dbReference type="GO" id="GO:0005886">
    <property type="term" value="C:plasma membrane"/>
    <property type="evidence" value="ECO:0007669"/>
    <property type="project" value="UniProtKB-SubCell"/>
</dbReference>
<dbReference type="PANTHER" id="PTHR34697">
    <property type="entry name" value="PHOSPHATIDYLGLYCEROL LYSYLTRANSFERASE"/>
    <property type="match status" value="1"/>
</dbReference>
<accession>A0A1E5IJJ3</accession>
<dbReference type="PANTHER" id="PTHR34697:SF2">
    <property type="entry name" value="PHOSPHATIDYLGLYCEROL LYSYLTRANSFERASE"/>
    <property type="match status" value="1"/>
</dbReference>
<feature type="non-terminal residue" evidence="8">
    <location>
        <position position="677"/>
    </location>
</feature>
<feature type="transmembrane region" description="Helical" evidence="6">
    <location>
        <begin position="285"/>
        <end position="303"/>
    </location>
</feature>
<evidence type="ECO:0000313" key="9">
    <source>
        <dbReference type="Proteomes" id="UP000095237"/>
    </source>
</evidence>
<name>A0A1E5IJJ3_ENDTX</name>
<dbReference type="GO" id="GO:0055091">
    <property type="term" value="P:phospholipid homeostasis"/>
    <property type="evidence" value="ECO:0007669"/>
    <property type="project" value="TreeGrafter"/>
</dbReference>
<proteinExistence type="predicted"/>
<evidence type="ECO:0000256" key="2">
    <source>
        <dbReference type="ARBA" id="ARBA00022475"/>
    </source>
</evidence>
<feature type="transmembrane region" description="Helical" evidence="6">
    <location>
        <begin position="45"/>
        <end position="72"/>
    </location>
</feature>
<dbReference type="GO" id="GO:0016755">
    <property type="term" value="F:aminoacyltransferase activity"/>
    <property type="evidence" value="ECO:0007669"/>
    <property type="project" value="TreeGrafter"/>
</dbReference>
<comment type="caution">
    <text evidence="8">The sequence shown here is derived from an EMBL/GenBank/DDBJ whole genome shotgun (WGS) entry which is preliminary data.</text>
</comment>
<feature type="domain" description="Phosphatidylglycerol lysyltransferase C-terminal" evidence="7">
    <location>
        <begin position="537"/>
        <end position="640"/>
    </location>
</feature>
<evidence type="ECO:0000256" key="5">
    <source>
        <dbReference type="ARBA" id="ARBA00023136"/>
    </source>
</evidence>
<feature type="transmembrane region" description="Helical" evidence="6">
    <location>
        <begin position="7"/>
        <end position="25"/>
    </location>
</feature>
<dbReference type="Proteomes" id="UP000095237">
    <property type="component" value="Unassembled WGS sequence"/>
</dbReference>
<keyword evidence="9" id="KW-1185">Reference proteome</keyword>
<feature type="transmembrane region" description="Helical" evidence="6">
    <location>
        <begin position="161"/>
        <end position="183"/>
    </location>
</feature>
<feature type="transmembrane region" description="Helical" evidence="6">
    <location>
        <begin position="84"/>
        <end position="106"/>
    </location>
</feature>
<evidence type="ECO:0000256" key="3">
    <source>
        <dbReference type="ARBA" id="ARBA00022692"/>
    </source>
</evidence>